<keyword evidence="2" id="KW-1185">Reference proteome</keyword>
<reference evidence="3" key="1">
    <citation type="submission" date="2022-11" db="UniProtKB">
        <authorList>
            <consortium name="WormBaseParasite"/>
        </authorList>
    </citation>
    <scope>IDENTIFICATION</scope>
</reference>
<evidence type="ECO:0000256" key="1">
    <source>
        <dbReference type="SAM" id="MobiDB-lite"/>
    </source>
</evidence>
<evidence type="ECO:0000313" key="3">
    <source>
        <dbReference type="WBParaSite" id="Minc3s02020g27814"/>
    </source>
</evidence>
<dbReference type="AlphaFoldDB" id="A0A914MJN1"/>
<feature type="compositionally biased region" description="Polar residues" evidence="1">
    <location>
        <begin position="73"/>
        <end position="99"/>
    </location>
</feature>
<dbReference type="Proteomes" id="UP000887563">
    <property type="component" value="Unplaced"/>
</dbReference>
<accession>A0A914MJN1</accession>
<feature type="region of interest" description="Disordered" evidence="1">
    <location>
        <begin position="73"/>
        <end position="100"/>
    </location>
</feature>
<dbReference type="WBParaSite" id="Minc3s02020g27814">
    <property type="protein sequence ID" value="Minc3s02020g27814"/>
    <property type="gene ID" value="Minc3s02020g27814"/>
</dbReference>
<proteinExistence type="predicted"/>
<name>A0A914MJN1_MELIC</name>
<protein>
    <submittedName>
        <fullName evidence="3">Uncharacterized protein</fullName>
    </submittedName>
</protein>
<evidence type="ECO:0000313" key="2">
    <source>
        <dbReference type="Proteomes" id="UP000887563"/>
    </source>
</evidence>
<feature type="region of interest" description="Disordered" evidence="1">
    <location>
        <begin position="15"/>
        <end position="53"/>
    </location>
</feature>
<organism evidence="2 3">
    <name type="scientific">Meloidogyne incognita</name>
    <name type="common">Southern root-knot nematode worm</name>
    <name type="synonym">Oxyuris incognita</name>
    <dbReference type="NCBI Taxonomy" id="6306"/>
    <lineage>
        <taxon>Eukaryota</taxon>
        <taxon>Metazoa</taxon>
        <taxon>Ecdysozoa</taxon>
        <taxon>Nematoda</taxon>
        <taxon>Chromadorea</taxon>
        <taxon>Rhabditida</taxon>
        <taxon>Tylenchina</taxon>
        <taxon>Tylenchomorpha</taxon>
        <taxon>Tylenchoidea</taxon>
        <taxon>Meloidogynidae</taxon>
        <taxon>Meloidogyninae</taxon>
        <taxon>Meloidogyne</taxon>
        <taxon>Meloidogyne incognita group</taxon>
    </lineage>
</organism>
<sequence>MWPCYTMDNRFADRYKQDMSKPPPSPYGKPFLVSNPSPPPPPRPMLWGQPPPQTALTMGSLIEPCHFQPLTWHQDQPSSSELLQKESGTSVKSNPSKPTTFPMVIKNIQPSSPPISMAKVAQQFESMNLYSPLPKEQENSVFDTNDVKQLGYSYFSPLARAKGYSAAGSEPASSVDRTDVLAITPRRLLLSLRKLIAICFTPPSPGKTVPSLLICPLPAFSLTCGVA</sequence>
<feature type="compositionally biased region" description="Pro residues" evidence="1">
    <location>
        <begin position="36"/>
        <end position="53"/>
    </location>
</feature>